<reference evidence="2" key="1">
    <citation type="submission" date="2021-02" db="EMBL/GenBank/DDBJ databases">
        <authorList>
            <person name="Nowell W R."/>
        </authorList>
    </citation>
    <scope>NUCLEOTIDE SEQUENCE</scope>
</reference>
<dbReference type="InterPro" id="IPR051944">
    <property type="entry name" value="BEACH_domain_protein"/>
</dbReference>
<dbReference type="EMBL" id="CAJOAZ010022808">
    <property type="protein sequence ID" value="CAF4369223.1"/>
    <property type="molecule type" value="Genomic_DNA"/>
</dbReference>
<evidence type="ECO:0000313" key="3">
    <source>
        <dbReference type="Proteomes" id="UP000663844"/>
    </source>
</evidence>
<sequence>MSSYKILLENVTHFIERMVDKIWEIEYREPKQIFEFIIKIINQAKKRGSNTYMDSLFRSLNRTVLFELSRKIDSIGDQMITLDALHRLANNRQLIFTDSNQDAEFFGCLCYCLIILIDETGSKQSNDESRSTWYHRLDSPVSTMQP</sequence>
<dbReference type="PANTHER" id="PTHR46108:SF4">
    <property type="entry name" value="BLUE CHEESE"/>
    <property type="match status" value="1"/>
</dbReference>
<organism evidence="2 3">
    <name type="scientific">Adineta steineri</name>
    <dbReference type="NCBI Taxonomy" id="433720"/>
    <lineage>
        <taxon>Eukaryota</taxon>
        <taxon>Metazoa</taxon>
        <taxon>Spiralia</taxon>
        <taxon>Gnathifera</taxon>
        <taxon>Rotifera</taxon>
        <taxon>Eurotatoria</taxon>
        <taxon>Bdelloidea</taxon>
        <taxon>Adinetida</taxon>
        <taxon>Adinetidae</taxon>
        <taxon>Adineta</taxon>
    </lineage>
</organism>
<dbReference type="PANTHER" id="PTHR46108">
    <property type="entry name" value="BLUE CHEESE"/>
    <property type="match status" value="1"/>
</dbReference>
<proteinExistence type="predicted"/>
<dbReference type="Proteomes" id="UP000663844">
    <property type="component" value="Unassembled WGS sequence"/>
</dbReference>
<comment type="caution">
    <text evidence="2">The sequence shown here is derived from an EMBL/GenBank/DDBJ whole genome shotgun (WGS) entry which is preliminary data.</text>
</comment>
<feature type="non-terminal residue" evidence="2">
    <location>
        <position position="1"/>
    </location>
</feature>
<accession>A0A820M692</accession>
<evidence type="ECO:0000313" key="2">
    <source>
        <dbReference type="EMBL" id="CAF4369223.1"/>
    </source>
</evidence>
<dbReference type="AlphaFoldDB" id="A0A820M692"/>
<gene>
    <name evidence="2" type="ORF">OXD698_LOCUS49747</name>
</gene>
<name>A0A820M692_9BILA</name>
<protein>
    <submittedName>
        <fullName evidence="2">Uncharacterized protein</fullName>
    </submittedName>
</protein>
<evidence type="ECO:0000256" key="1">
    <source>
        <dbReference type="ARBA" id="ARBA00022574"/>
    </source>
</evidence>
<keyword evidence="1" id="KW-0853">WD repeat</keyword>